<sequence>MSDWGGFSDAELRHLRSGGDSTATKAKPASSKSPKKALAAKKTSKPKPPKKLPDEALLPTSTNAEPAKLEPKEEIQVNKVDTSSNQPEVPDFIEEEVAEQKKKMEIQEVEKIQKEMEEKNKRRRAALAQEVISRQKKAALESKMLATIQDELVKLDNLLNADVAVIRDQIDKACVEFSEANRRFQTAEKEYVDAKFDLQQKTETKDNLTEHLMDLIQMNEERKQKKLEELTFKLSMDPEIVAKREAEAAEKLRLEQEAKENAIAEAKKKAAEEAEKNSQSTEAPSENTEEAAPAASPTPQEISRDQPAQDLSKPAAETPSS</sequence>
<feature type="compositionally biased region" description="Basic residues" evidence="11">
    <location>
        <begin position="33"/>
        <end position="50"/>
    </location>
</feature>
<feature type="region of interest" description="Disordered" evidence="11">
    <location>
        <begin position="262"/>
        <end position="321"/>
    </location>
</feature>
<comment type="subcellular location">
    <subcellularLocation>
        <location evidence="1">Cytoplasm</location>
    </subcellularLocation>
    <subcellularLocation>
        <location evidence="2">Golgi apparatus</location>
    </subcellularLocation>
</comment>
<keyword evidence="6" id="KW-0333">Golgi apparatus</keyword>
<reference evidence="12 13" key="1">
    <citation type="submission" date="2021-04" db="EMBL/GenBank/DDBJ databases">
        <authorList>
            <person name="Bliznina A."/>
        </authorList>
    </citation>
    <scope>NUCLEOTIDE SEQUENCE [LARGE SCALE GENOMIC DNA]</scope>
</reference>
<keyword evidence="5" id="KW-0963">Cytoplasm</keyword>
<evidence type="ECO:0000256" key="10">
    <source>
        <dbReference type="SAM" id="Coils"/>
    </source>
</evidence>
<evidence type="ECO:0000256" key="4">
    <source>
        <dbReference type="ARBA" id="ARBA00014130"/>
    </source>
</evidence>
<dbReference type="InterPro" id="IPR007033">
    <property type="entry name" value="GORAB"/>
</dbReference>
<evidence type="ECO:0000256" key="11">
    <source>
        <dbReference type="SAM" id="MobiDB-lite"/>
    </source>
</evidence>
<keyword evidence="13" id="KW-1185">Reference proteome</keyword>
<dbReference type="EMBL" id="OU015568">
    <property type="protein sequence ID" value="CAG5089979.1"/>
    <property type="molecule type" value="Genomic_DNA"/>
</dbReference>
<evidence type="ECO:0000313" key="12">
    <source>
        <dbReference type="EMBL" id="CAG5089979.1"/>
    </source>
</evidence>
<feature type="compositionally biased region" description="Basic and acidic residues" evidence="11">
    <location>
        <begin position="67"/>
        <end position="76"/>
    </location>
</feature>
<evidence type="ECO:0000256" key="9">
    <source>
        <dbReference type="ARBA" id="ARBA00033032"/>
    </source>
</evidence>
<evidence type="ECO:0000256" key="1">
    <source>
        <dbReference type="ARBA" id="ARBA00004496"/>
    </source>
</evidence>
<keyword evidence="7 10" id="KW-0175">Coiled coil</keyword>
<feature type="compositionally biased region" description="Low complexity" evidence="11">
    <location>
        <begin position="280"/>
        <end position="299"/>
    </location>
</feature>
<accession>A0ABN7S0I3</accession>
<feature type="region of interest" description="Disordered" evidence="11">
    <location>
        <begin position="1"/>
        <end position="90"/>
    </location>
</feature>
<gene>
    <name evidence="12" type="ORF">OKIOD_LOCUS3980</name>
</gene>
<feature type="coiled-coil region" evidence="10">
    <location>
        <begin position="95"/>
        <end position="129"/>
    </location>
</feature>
<protein>
    <recommendedName>
        <fullName evidence="4">RAB6-interacting golgin</fullName>
    </recommendedName>
    <alternativeName>
        <fullName evidence="9">N-terminal kinase-like-binding protein 1</fullName>
    </alternativeName>
    <alternativeName>
        <fullName evidence="8">SCY1-like 1-binding protein 1</fullName>
    </alternativeName>
</protein>
<evidence type="ECO:0000256" key="5">
    <source>
        <dbReference type="ARBA" id="ARBA00022490"/>
    </source>
</evidence>
<dbReference type="PANTHER" id="PTHR21470">
    <property type="entry name" value="RAB6-INTERACTING PROTEIN GORAB"/>
    <property type="match status" value="1"/>
</dbReference>
<dbReference type="Pfam" id="PF04949">
    <property type="entry name" value="Transcrip_act"/>
    <property type="match status" value="1"/>
</dbReference>
<evidence type="ECO:0000313" key="13">
    <source>
        <dbReference type="Proteomes" id="UP001158576"/>
    </source>
</evidence>
<dbReference type="PANTHER" id="PTHR21470:SF2">
    <property type="entry name" value="RAB6-INTERACTING GOLGIN"/>
    <property type="match status" value="1"/>
</dbReference>
<organism evidence="12 13">
    <name type="scientific">Oikopleura dioica</name>
    <name type="common">Tunicate</name>
    <dbReference type="NCBI Taxonomy" id="34765"/>
    <lineage>
        <taxon>Eukaryota</taxon>
        <taxon>Metazoa</taxon>
        <taxon>Chordata</taxon>
        <taxon>Tunicata</taxon>
        <taxon>Appendicularia</taxon>
        <taxon>Copelata</taxon>
        <taxon>Oikopleuridae</taxon>
        <taxon>Oikopleura</taxon>
    </lineage>
</organism>
<feature type="compositionally biased region" description="Basic and acidic residues" evidence="11">
    <location>
        <begin position="262"/>
        <end position="276"/>
    </location>
</feature>
<feature type="compositionally biased region" description="Low complexity" evidence="11">
    <location>
        <begin position="21"/>
        <end position="32"/>
    </location>
</feature>
<evidence type="ECO:0000256" key="8">
    <source>
        <dbReference type="ARBA" id="ARBA00032512"/>
    </source>
</evidence>
<comment type="similarity">
    <text evidence="3">Belongs to the GORAB family.</text>
</comment>
<proteinExistence type="inferred from homology"/>
<evidence type="ECO:0000256" key="2">
    <source>
        <dbReference type="ARBA" id="ARBA00004555"/>
    </source>
</evidence>
<name>A0ABN7S0I3_OIKDI</name>
<evidence type="ECO:0000256" key="6">
    <source>
        <dbReference type="ARBA" id="ARBA00023034"/>
    </source>
</evidence>
<evidence type="ECO:0000256" key="3">
    <source>
        <dbReference type="ARBA" id="ARBA00005599"/>
    </source>
</evidence>
<evidence type="ECO:0000256" key="7">
    <source>
        <dbReference type="ARBA" id="ARBA00023054"/>
    </source>
</evidence>
<dbReference type="Proteomes" id="UP001158576">
    <property type="component" value="Chromosome PAR"/>
</dbReference>